<organism evidence="1 2">
    <name type="scientific">Euroglyphus maynei</name>
    <name type="common">Mayne's house dust mite</name>
    <dbReference type="NCBI Taxonomy" id="6958"/>
    <lineage>
        <taxon>Eukaryota</taxon>
        <taxon>Metazoa</taxon>
        <taxon>Ecdysozoa</taxon>
        <taxon>Arthropoda</taxon>
        <taxon>Chelicerata</taxon>
        <taxon>Arachnida</taxon>
        <taxon>Acari</taxon>
        <taxon>Acariformes</taxon>
        <taxon>Sarcoptiformes</taxon>
        <taxon>Astigmata</taxon>
        <taxon>Psoroptidia</taxon>
        <taxon>Analgoidea</taxon>
        <taxon>Pyroglyphidae</taxon>
        <taxon>Pyroglyphinae</taxon>
        <taxon>Euroglyphus</taxon>
    </lineage>
</organism>
<protein>
    <submittedName>
        <fullName evidence="1">Uncharacterized protein</fullName>
    </submittedName>
</protein>
<proteinExistence type="predicted"/>
<dbReference type="EMBL" id="MUJZ01061436">
    <property type="protein sequence ID" value="OTF71368.1"/>
    <property type="molecule type" value="Genomic_DNA"/>
</dbReference>
<reference evidence="1 2" key="1">
    <citation type="submission" date="2017-03" db="EMBL/GenBank/DDBJ databases">
        <title>Genome Survey of Euroglyphus maynei.</title>
        <authorList>
            <person name="Arlian L.G."/>
            <person name="Morgan M.S."/>
            <person name="Rider S.D."/>
        </authorList>
    </citation>
    <scope>NUCLEOTIDE SEQUENCE [LARGE SCALE GENOMIC DNA]</scope>
    <source>
        <strain evidence="1">Arlian Lab</strain>
        <tissue evidence="1">Whole body</tissue>
    </source>
</reference>
<evidence type="ECO:0000313" key="1">
    <source>
        <dbReference type="EMBL" id="OTF71368.1"/>
    </source>
</evidence>
<sequence>MIQIVAGFNIEICRPYRKEGSQLFLLNIKAKLFCLNATGLNLVVFEKLSHTCRNALRHQARVPEQKCFDKILSYARCLAESVRYKDIVIDLKPIEFVAKVLPSPPLLPALDGDGEQRPFYSADFQWPFKWSILSLSEKDESKLESLRDRITTKAVKYGMIALSKENCVQCQSIRIDSPEQLGCHFAQLASNHQLRLAIVLIDEGMYY</sequence>
<feature type="non-terminal residue" evidence="1">
    <location>
        <position position="207"/>
    </location>
</feature>
<accession>A0A1Y3AU91</accession>
<dbReference type="AlphaFoldDB" id="A0A1Y3AU91"/>
<comment type="caution">
    <text evidence="1">The sequence shown here is derived from an EMBL/GenBank/DDBJ whole genome shotgun (WGS) entry which is preliminary data.</text>
</comment>
<name>A0A1Y3AU91_EURMA</name>
<dbReference type="OrthoDB" id="10354140at2759"/>
<evidence type="ECO:0000313" key="2">
    <source>
        <dbReference type="Proteomes" id="UP000194236"/>
    </source>
</evidence>
<gene>
    <name evidence="1" type="ORF">BLA29_009219</name>
</gene>
<keyword evidence="2" id="KW-1185">Reference proteome</keyword>
<dbReference type="Proteomes" id="UP000194236">
    <property type="component" value="Unassembled WGS sequence"/>
</dbReference>